<name>A0ABN7W4H5_GIGMA</name>
<proteinExistence type="predicted"/>
<evidence type="ECO:0000313" key="3">
    <source>
        <dbReference type="Proteomes" id="UP000789901"/>
    </source>
</evidence>
<dbReference type="PROSITE" id="PS00028">
    <property type="entry name" value="ZINC_FINGER_C2H2_1"/>
    <property type="match status" value="1"/>
</dbReference>
<evidence type="ECO:0000313" key="2">
    <source>
        <dbReference type="EMBL" id="CAG8815570.1"/>
    </source>
</evidence>
<comment type="caution">
    <text evidence="2">The sequence shown here is derived from an EMBL/GenBank/DDBJ whole genome shotgun (WGS) entry which is preliminary data.</text>
</comment>
<feature type="non-terminal residue" evidence="2">
    <location>
        <position position="115"/>
    </location>
</feature>
<dbReference type="EMBL" id="CAJVQB010030443">
    <property type="protein sequence ID" value="CAG8815570.1"/>
    <property type="molecule type" value="Genomic_DNA"/>
</dbReference>
<reference evidence="2 3" key="1">
    <citation type="submission" date="2021-06" db="EMBL/GenBank/DDBJ databases">
        <authorList>
            <person name="Kallberg Y."/>
            <person name="Tangrot J."/>
            <person name="Rosling A."/>
        </authorList>
    </citation>
    <scope>NUCLEOTIDE SEQUENCE [LARGE SCALE GENOMIC DNA]</scope>
    <source>
        <strain evidence="2 3">120-4 pot B 10/14</strain>
    </source>
</reference>
<evidence type="ECO:0000259" key="1">
    <source>
        <dbReference type="PROSITE" id="PS00028"/>
    </source>
</evidence>
<keyword evidence="3" id="KW-1185">Reference proteome</keyword>
<dbReference type="Proteomes" id="UP000789901">
    <property type="component" value="Unassembled WGS sequence"/>
</dbReference>
<organism evidence="2 3">
    <name type="scientific">Gigaspora margarita</name>
    <dbReference type="NCBI Taxonomy" id="4874"/>
    <lineage>
        <taxon>Eukaryota</taxon>
        <taxon>Fungi</taxon>
        <taxon>Fungi incertae sedis</taxon>
        <taxon>Mucoromycota</taxon>
        <taxon>Glomeromycotina</taxon>
        <taxon>Glomeromycetes</taxon>
        <taxon>Diversisporales</taxon>
        <taxon>Gigasporaceae</taxon>
        <taxon>Gigaspora</taxon>
    </lineage>
</organism>
<sequence>MDFLIAGSGFLSPVVKAQDDHYINPIHLLQYFDQFKIPGYDFHCSSLDKETYSQLCCSICNKYYPTLIYLTKHKCLQHPSNCGRPKKALKISKTNSATFDNFIALPLQNITRILS</sequence>
<protein>
    <submittedName>
        <fullName evidence="2">34912_t:CDS:1</fullName>
    </submittedName>
</protein>
<dbReference type="InterPro" id="IPR013087">
    <property type="entry name" value="Znf_C2H2_type"/>
</dbReference>
<gene>
    <name evidence="2" type="ORF">GMARGA_LOCUS26326</name>
</gene>
<feature type="domain" description="C2H2-type" evidence="1">
    <location>
        <begin position="56"/>
        <end position="78"/>
    </location>
</feature>
<accession>A0ABN7W4H5</accession>